<dbReference type="EMBL" id="FWFR01000008">
    <property type="protein sequence ID" value="SLN77540.1"/>
    <property type="molecule type" value="Genomic_DNA"/>
</dbReference>
<evidence type="ECO:0000313" key="2">
    <source>
        <dbReference type="EMBL" id="SLN77540.1"/>
    </source>
</evidence>
<accession>A0A1Y5U5C4</accession>
<reference evidence="2 3" key="1">
    <citation type="submission" date="2017-03" db="EMBL/GenBank/DDBJ databases">
        <authorList>
            <person name="Afonso C.L."/>
            <person name="Miller P.J."/>
            <person name="Scott M.A."/>
            <person name="Spackman E."/>
            <person name="Goraichik I."/>
            <person name="Dimitrov K.M."/>
            <person name="Suarez D.L."/>
            <person name="Swayne D.E."/>
        </authorList>
    </citation>
    <scope>NUCLEOTIDE SEQUENCE [LARGE SCALE GENOMIC DNA]</scope>
    <source>
        <strain evidence="2 3">CECT 7691</strain>
    </source>
</reference>
<dbReference type="InParanoid" id="A0A1Y5U5C4"/>
<dbReference type="RefSeq" id="WP_085885787.1">
    <property type="nucleotide sequence ID" value="NZ_FWFR01000008.1"/>
</dbReference>
<gene>
    <name evidence="2" type="ORF">OCH7691_04451</name>
</gene>
<feature type="transmembrane region" description="Helical" evidence="1">
    <location>
        <begin position="28"/>
        <end position="47"/>
    </location>
</feature>
<organism evidence="2 3">
    <name type="scientific">Oceanibacterium hippocampi</name>
    <dbReference type="NCBI Taxonomy" id="745714"/>
    <lineage>
        <taxon>Bacteria</taxon>
        <taxon>Pseudomonadati</taxon>
        <taxon>Pseudomonadota</taxon>
        <taxon>Alphaproteobacteria</taxon>
        <taxon>Sneathiellales</taxon>
        <taxon>Sneathiellaceae</taxon>
        <taxon>Oceanibacterium</taxon>
    </lineage>
</organism>
<dbReference type="AlphaFoldDB" id="A0A1Y5U5C4"/>
<sequence length="73" mass="7698">MPEPLIVLPPLGRVPAGIHGTGRKVARIALVTLLIWVGLVGLAWYVLDRIAAAPPPGVTYDEPPAARQPGNDL</sequence>
<keyword evidence="1" id="KW-1133">Transmembrane helix</keyword>
<evidence type="ECO:0000256" key="1">
    <source>
        <dbReference type="SAM" id="Phobius"/>
    </source>
</evidence>
<keyword evidence="1" id="KW-0812">Transmembrane</keyword>
<keyword evidence="3" id="KW-1185">Reference proteome</keyword>
<evidence type="ECO:0000313" key="3">
    <source>
        <dbReference type="Proteomes" id="UP000193200"/>
    </source>
</evidence>
<name>A0A1Y5U5C4_9PROT</name>
<proteinExistence type="predicted"/>
<dbReference type="Proteomes" id="UP000193200">
    <property type="component" value="Unassembled WGS sequence"/>
</dbReference>
<protein>
    <submittedName>
        <fullName evidence="2">Uncharacterized protein</fullName>
    </submittedName>
</protein>
<keyword evidence="1" id="KW-0472">Membrane</keyword>